<protein>
    <recommendedName>
        <fullName evidence="4 6">Small ribosomal subunit protein uS8</fullName>
    </recommendedName>
</protein>
<dbReference type="AlphaFoldDB" id="A0A369TFH6"/>
<dbReference type="Gene3D" id="3.30.1490.10">
    <property type="match status" value="1"/>
</dbReference>
<evidence type="ECO:0000256" key="5">
    <source>
        <dbReference type="ARBA" id="ARBA00046740"/>
    </source>
</evidence>
<dbReference type="PROSITE" id="PS00053">
    <property type="entry name" value="RIBOSOMAL_S8"/>
    <property type="match status" value="1"/>
</dbReference>
<name>A0A369TFH6_9PROT</name>
<dbReference type="InterPro" id="IPR000630">
    <property type="entry name" value="Ribosomal_uS8"/>
</dbReference>
<sequence>MAMSDPLGDLLTRIRNGQRANKRTIVAPGSRLHRNVLEVLKREGYIRGFDLRELRPGVREVQIELKYNEGEPVIQEISRVSRPGRRVYSKIKELPRVYNGLGITILSTPQGVLSDAEARAANVGGEVLCRVF</sequence>
<dbReference type="GO" id="GO:1990904">
    <property type="term" value="C:ribonucleoprotein complex"/>
    <property type="evidence" value="ECO:0007669"/>
    <property type="project" value="UniProtKB-KW"/>
</dbReference>
<dbReference type="InterPro" id="IPR035987">
    <property type="entry name" value="Ribosomal_uS8_sf"/>
</dbReference>
<dbReference type="NCBIfam" id="NF001109">
    <property type="entry name" value="PRK00136.1"/>
    <property type="match status" value="1"/>
</dbReference>
<evidence type="ECO:0000256" key="6">
    <source>
        <dbReference type="HAMAP-Rule" id="MF_01302"/>
    </source>
</evidence>
<gene>
    <name evidence="6" type="primary">rpsH</name>
    <name evidence="8" type="ORF">DRB17_11990</name>
</gene>
<dbReference type="Gene3D" id="3.30.1370.30">
    <property type="match status" value="1"/>
</dbReference>
<dbReference type="SUPFAM" id="SSF56047">
    <property type="entry name" value="Ribosomal protein S8"/>
    <property type="match status" value="1"/>
</dbReference>
<dbReference type="GO" id="GO:0003735">
    <property type="term" value="F:structural constituent of ribosome"/>
    <property type="evidence" value="ECO:0007669"/>
    <property type="project" value="InterPro"/>
</dbReference>
<dbReference type="EMBL" id="QPMH01000010">
    <property type="protein sequence ID" value="RDD61646.1"/>
    <property type="molecule type" value="Genomic_DNA"/>
</dbReference>
<evidence type="ECO:0000256" key="1">
    <source>
        <dbReference type="ARBA" id="ARBA00006471"/>
    </source>
</evidence>
<dbReference type="FunFam" id="3.30.1490.10:FF:000001">
    <property type="entry name" value="30S ribosomal protein S8"/>
    <property type="match status" value="1"/>
</dbReference>
<comment type="function">
    <text evidence="6">One of the primary rRNA binding proteins, it binds directly to 16S rRNA central domain where it helps coordinate assembly of the platform of the 30S subunit.</text>
</comment>
<dbReference type="PANTHER" id="PTHR11758">
    <property type="entry name" value="40S RIBOSOMAL PROTEIN S15A"/>
    <property type="match status" value="1"/>
</dbReference>
<evidence type="ECO:0000256" key="3">
    <source>
        <dbReference type="ARBA" id="ARBA00023274"/>
    </source>
</evidence>
<dbReference type="GO" id="GO:0005737">
    <property type="term" value="C:cytoplasm"/>
    <property type="evidence" value="ECO:0007669"/>
    <property type="project" value="UniProtKB-ARBA"/>
</dbReference>
<evidence type="ECO:0000313" key="8">
    <source>
        <dbReference type="EMBL" id="RDD61646.1"/>
    </source>
</evidence>
<keyword evidence="3 6" id="KW-0687">Ribonucleoprotein</keyword>
<organism evidence="8 9">
    <name type="scientific">Ferruginivarius sediminum</name>
    <dbReference type="NCBI Taxonomy" id="2661937"/>
    <lineage>
        <taxon>Bacteria</taxon>
        <taxon>Pseudomonadati</taxon>
        <taxon>Pseudomonadota</taxon>
        <taxon>Alphaproteobacteria</taxon>
        <taxon>Rhodospirillales</taxon>
        <taxon>Rhodospirillaceae</taxon>
        <taxon>Ferruginivarius</taxon>
    </lineage>
</organism>
<comment type="subunit">
    <text evidence="5 6">Part of the 30S ribosomal subunit. Contacts proteins S5 and S12.</text>
</comment>
<dbReference type="GO" id="GO:0006412">
    <property type="term" value="P:translation"/>
    <property type="evidence" value="ECO:0007669"/>
    <property type="project" value="UniProtKB-UniRule"/>
</dbReference>
<evidence type="ECO:0000256" key="4">
    <source>
        <dbReference type="ARBA" id="ARBA00035258"/>
    </source>
</evidence>
<evidence type="ECO:0000313" key="9">
    <source>
        <dbReference type="Proteomes" id="UP000253941"/>
    </source>
</evidence>
<keyword evidence="2 6" id="KW-0689">Ribosomal protein</keyword>
<keyword evidence="9" id="KW-1185">Reference proteome</keyword>
<dbReference type="GO" id="GO:0005840">
    <property type="term" value="C:ribosome"/>
    <property type="evidence" value="ECO:0007669"/>
    <property type="project" value="UniProtKB-KW"/>
</dbReference>
<proteinExistence type="inferred from homology"/>
<comment type="caution">
    <text evidence="8">The sequence shown here is derived from an EMBL/GenBank/DDBJ whole genome shotgun (WGS) entry which is preliminary data.</text>
</comment>
<dbReference type="RefSeq" id="WP_114582448.1">
    <property type="nucleotide sequence ID" value="NZ_QPMH01000010.1"/>
</dbReference>
<dbReference type="Pfam" id="PF00410">
    <property type="entry name" value="Ribosomal_S8"/>
    <property type="match status" value="1"/>
</dbReference>
<dbReference type="Proteomes" id="UP000253941">
    <property type="component" value="Unassembled WGS sequence"/>
</dbReference>
<evidence type="ECO:0000256" key="2">
    <source>
        <dbReference type="ARBA" id="ARBA00022980"/>
    </source>
</evidence>
<dbReference type="GO" id="GO:0019843">
    <property type="term" value="F:rRNA binding"/>
    <property type="evidence" value="ECO:0007669"/>
    <property type="project" value="UniProtKB-UniRule"/>
</dbReference>
<dbReference type="InterPro" id="IPR047863">
    <property type="entry name" value="Ribosomal_uS8_CS"/>
</dbReference>
<keyword evidence="6" id="KW-0699">rRNA-binding</keyword>
<dbReference type="HAMAP" id="MF_01302_B">
    <property type="entry name" value="Ribosomal_uS8_B"/>
    <property type="match status" value="1"/>
</dbReference>
<comment type="similarity">
    <text evidence="1 6 7">Belongs to the universal ribosomal protein uS8 family.</text>
</comment>
<keyword evidence="6" id="KW-0694">RNA-binding</keyword>
<reference evidence="8 9" key="1">
    <citation type="submission" date="2018-07" db="EMBL/GenBank/DDBJ databases">
        <title>Venubactetium sediminum gen. nov., sp. nov., isolated from a marine solar saltern.</title>
        <authorList>
            <person name="Wang S."/>
        </authorList>
    </citation>
    <scope>NUCLEOTIDE SEQUENCE [LARGE SCALE GENOMIC DNA]</scope>
    <source>
        <strain evidence="8 9">WD2A32</strain>
    </source>
</reference>
<accession>A0A369TFH6</accession>
<evidence type="ECO:0000256" key="7">
    <source>
        <dbReference type="RuleBase" id="RU003660"/>
    </source>
</evidence>